<dbReference type="AlphaFoldDB" id="A0A2U1JJF0"/>
<dbReference type="InterPro" id="IPR025437">
    <property type="entry name" value="YfhE-like"/>
</dbReference>
<organism evidence="2 3">
    <name type="scientific">Pueribacillus theae</name>
    <dbReference type="NCBI Taxonomy" id="2171751"/>
    <lineage>
        <taxon>Bacteria</taxon>
        <taxon>Bacillati</taxon>
        <taxon>Bacillota</taxon>
        <taxon>Bacilli</taxon>
        <taxon>Bacillales</taxon>
        <taxon>Bacillaceae</taxon>
        <taxon>Pueribacillus</taxon>
    </lineage>
</organism>
<accession>A0A2U1JJF0</accession>
<sequence length="46" mass="5454">MDERNEPHEMMTEKANGLSSTQEVIYPKDFKKADKAAKEEEKEQRR</sequence>
<evidence type="ECO:0000313" key="3">
    <source>
        <dbReference type="Proteomes" id="UP000245998"/>
    </source>
</evidence>
<protein>
    <submittedName>
        <fullName evidence="2">YfhE family protein</fullName>
    </submittedName>
</protein>
<keyword evidence="3" id="KW-1185">Reference proteome</keyword>
<proteinExistence type="predicted"/>
<feature type="region of interest" description="Disordered" evidence="1">
    <location>
        <begin position="1"/>
        <end position="46"/>
    </location>
</feature>
<feature type="compositionally biased region" description="Basic and acidic residues" evidence="1">
    <location>
        <begin position="1"/>
        <end position="12"/>
    </location>
</feature>
<dbReference type="EMBL" id="QCZG01000081">
    <property type="protein sequence ID" value="PWA04983.1"/>
    <property type="molecule type" value="Genomic_DNA"/>
</dbReference>
<evidence type="ECO:0000256" key="1">
    <source>
        <dbReference type="SAM" id="MobiDB-lite"/>
    </source>
</evidence>
<reference evidence="2 3" key="1">
    <citation type="submission" date="2018-04" db="EMBL/GenBank/DDBJ databases">
        <title>Camelliibacillus theae gen. nov., sp. nov., isolated from Pu'er tea.</title>
        <authorList>
            <person name="Niu L."/>
        </authorList>
    </citation>
    <scope>NUCLEOTIDE SEQUENCE [LARGE SCALE GENOMIC DNA]</scope>
    <source>
        <strain evidence="2 3">T8</strain>
    </source>
</reference>
<feature type="compositionally biased region" description="Basic and acidic residues" evidence="1">
    <location>
        <begin position="26"/>
        <end position="46"/>
    </location>
</feature>
<evidence type="ECO:0000313" key="2">
    <source>
        <dbReference type="EMBL" id="PWA04983.1"/>
    </source>
</evidence>
<comment type="caution">
    <text evidence="2">The sequence shown here is derived from an EMBL/GenBank/DDBJ whole genome shotgun (WGS) entry which is preliminary data.</text>
</comment>
<dbReference type="RefSeq" id="WP_116556362.1">
    <property type="nucleotide sequence ID" value="NZ_QCZG01000081.1"/>
</dbReference>
<name>A0A2U1JJF0_9BACI</name>
<dbReference type="Proteomes" id="UP000245998">
    <property type="component" value="Unassembled WGS sequence"/>
</dbReference>
<dbReference type="Pfam" id="PF14152">
    <property type="entry name" value="YfhE"/>
    <property type="match status" value="1"/>
</dbReference>
<gene>
    <name evidence="2" type="ORF">DCC39_18490</name>
</gene>